<dbReference type="PANTHER" id="PTHR43271:SF2">
    <property type="entry name" value="BLL2771 PROTEIN"/>
    <property type="match status" value="1"/>
</dbReference>
<dbReference type="KEGG" id="strr:EKD16_19800"/>
<evidence type="ECO:0000256" key="3">
    <source>
        <dbReference type="ARBA" id="ARBA00022448"/>
    </source>
</evidence>
<evidence type="ECO:0000256" key="2">
    <source>
        <dbReference type="ARBA" id="ARBA00008335"/>
    </source>
</evidence>
<accession>A0A4P6Q548</accession>
<keyword evidence="12" id="KW-1185">Reference proteome</keyword>
<feature type="transmembrane region" description="Helical" evidence="9">
    <location>
        <begin position="32"/>
        <end position="55"/>
    </location>
</feature>
<keyword evidence="4" id="KW-1003">Cell membrane</keyword>
<evidence type="ECO:0000313" key="11">
    <source>
        <dbReference type="EMBL" id="QBI55723.1"/>
    </source>
</evidence>
<evidence type="ECO:0000256" key="8">
    <source>
        <dbReference type="SAM" id="MobiDB-lite"/>
    </source>
</evidence>
<feature type="transmembrane region" description="Helical" evidence="9">
    <location>
        <begin position="298"/>
        <end position="316"/>
    </location>
</feature>
<feature type="transmembrane region" description="Helical" evidence="9">
    <location>
        <begin position="231"/>
        <end position="255"/>
    </location>
</feature>
<dbReference type="OrthoDB" id="63984at2"/>
<dbReference type="Gene3D" id="1.20.1720.10">
    <property type="entry name" value="Multidrug resistance protein D"/>
    <property type="match status" value="1"/>
</dbReference>
<feature type="domain" description="Major facilitator superfamily (MFS) profile" evidence="10">
    <location>
        <begin position="31"/>
        <end position="410"/>
    </location>
</feature>
<feature type="transmembrane region" description="Helical" evidence="9">
    <location>
        <begin position="97"/>
        <end position="116"/>
    </location>
</feature>
<feature type="transmembrane region" description="Helical" evidence="9">
    <location>
        <begin position="186"/>
        <end position="205"/>
    </location>
</feature>
<feature type="transmembrane region" description="Helical" evidence="9">
    <location>
        <begin position="354"/>
        <end position="376"/>
    </location>
</feature>
<dbReference type="Proteomes" id="UP000292235">
    <property type="component" value="Chromosome"/>
</dbReference>
<evidence type="ECO:0000259" key="10">
    <source>
        <dbReference type="PROSITE" id="PS50850"/>
    </source>
</evidence>
<comment type="subcellular location">
    <subcellularLocation>
        <location evidence="1">Cell membrane</location>
        <topology evidence="1">Multi-pass membrane protein</topology>
    </subcellularLocation>
</comment>
<organism evidence="11 12">
    <name type="scientific">Streptomonospora litoralis</name>
    <dbReference type="NCBI Taxonomy" id="2498135"/>
    <lineage>
        <taxon>Bacteria</taxon>
        <taxon>Bacillati</taxon>
        <taxon>Actinomycetota</taxon>
        <taxon>Actinomycetes</taxon>
        <taxon>Streptosporangiales</taxon>
        <taxon>Nocardiopsidaceae</taxon>
        <taxon>Streptomonospora</taxon>
    </lineage>
</organism>
<dbReference type="EMBL" id="CP036455">
    <property type="protein sequence ID" value="QBI55723.1"/>
    <property type="molecule type" value="Genomic_DNA"/>
</dbReference>
<dbReference type="AlphaFoldDB" id="A0A4P6Q548"/>
<dbReference type="InterPro" id="IPR020846">
    <property type="entry name" value="MFS_dom"/>
</dbReference>
<proteinExistence type="inferred from homology"/>
<dbReference type="RefSeq" id="WP_131099883.1">
    <property type="nucleotide sequence ID" value="NZ_CP036455.1"/>
</dbReference>
<feature type="transmembrane region" description="Helical" evidence="9">
    <location>
        <begin position="382"/>
        <end position="405"/>
    </location>
</feature>
<dbReference type="PROSITE" id="PS50850">
    <property type="entry name" value="MFS"/>
    <property type="match status" value="1"/>
</dbReference>
<evidence type="ECO:0000256" key="7">
    <source>
        <dbReference type="ARBA" id="ARBA00023136"/>
    </source>
</evidence>
<dbReference type="SUPFAM" id="SSF103473">
    <property type="entry name" value="MFS general substrate transporter"/>
    <property type="match status" value="1"/>
</dbReference>
<keyword evidence="6 9" id="KW-1133">Transmembrane helix</keyword>
<feature type="transmembrane region" description="Helical" evidence="9">
    <location>
        <begin position="154"/>
        <end position="174"/>
    </location>
</feature>
<evidence type="ECO:0000256" key="5">
    <source>
        <dbReference type="ARBA" id="ARBA00022692"/>
    </source>
</evidence>
<gene>
    <name evidence="11" type="primary">emrB</name>
    <name evidence="11" type="ORF">EKD16_19800</name>
</gene>
<evidence type="ECO:0000256" key="4">
    <source>
        <dbReference type="ARBA" id="ARBA00022475"/>
    </source>
</evidence>
<keyword evidence="5 9" id="KW-0812">Transmembrane</keyword>
<feature type="transmembrane region" description="Helical" evidence="9">
    <location>
        <begin position="322"/>
        <end position="342"/>
    </location>
</feature>
<dbReference type="InterPro" id="IPR011701">
    <property type="entry name" value="MFS"/>
</dbReference>
<evidence type="ECO:0000256" key="6">
    <source>
        <dbReference type="ARBA" id="ARBA00022989"/>
    </source>
</evidence>
<feature type="transmembrane region" description="Helical" evidence="9">
    <location>
        <begin position="267"/>
        <end position="286"/>
    </location>
</feature>
<dbReference type="GO" id="GO:0005886">
    <property type="term" value="C:plasma membrane"/>
    <property type="evidence" value="ECO:0007669"/>
    <property type="project" value="UniProtKB-SubCell"/>
</dbReference>
<comment type="similarity">
    <text evidence="2">Belongs to the major facilitator superfamily.</text>
</comment>
<dbReference type="Pfam" id="PF07690">
    <property type="entry name" value="MFS_1"/>
    <property type="match status" value="1"/>
</dbReference>
<dbReference type="GO" id="GO:0022857">
    <property type="term" value="F:transmembrane transporter activity"/>
    <property type="evidence" value="ECO:0007669"/>
    <property type="project" value="InterPro"/>
</dbReference>
<feature type="transmembrane region" description="Helical" evidence="9">
    <location>
        <begin position="122"/>
        <end position="142"/>
    </location>
</feature>
<feature type="transmembrane region" description="Helical" evidence="9">
    <location>
        <begin position="67"/>
        <end position="85"/>
    </location>
</feature>
<evidence type="ECO:0000313" key="12">
    <source>
        <dbReference type="Proteomes" id="UP000292235"/>
    </source>
</evidence>
<protein>
    <submittedName>
        <fullName evidence="11">Multidrug export protein EmrB</fullName>
    </submittedName>
</protein>
<feature type="region of interest" description="Disordered" evidence="8">
    <location>
        <begin position="1"/>
        <end position="20"/>
    </location>
</feature>
<dbReference type="PANTHER" id="PTHR43271">
    <property type="entry name" value="BLL2771 PROTEIN"/>
    <property type="match status" value="1"/>
</dbReference>
<keyword evidence="7 9" id="KW-0472">Membrane</keyword>
<keyword evidence="3" id="KW-0813">Transport</keyword>
<reference evidence="11 12" key="1">
    <citation type="submission" date="2019-02" db="EMBL/GenBank/DDBJ databases">
        <authorList>
            <person name="Khodamoradi S."/>
            <person name="Hahnke R.L."/>
            <person name="Kaempfer P."/>
            <person name="Schumann P."/>
            <person name="Rohde M."/>
            <person name="Steinert M."/>
            <person name="Luzhetskyy A."/>
            <person name="Wink J."/>
            <person name="Ruckert C."/>
        </authorList>
    </citation>
    <scope>NUCLEOTIDE SEQUENCE [LARGE SCALE GENOMIC DNA]</scope>
    <source>
        <strain evidence="11 12">M2</strain>
    </source>
</reference>
<name>A0A4P6Q548_9ACTN</name>
<evidence type="ECO:0000256" key="9">
    <source>
        <dbReference type="SAM" id="Phobius"/>
    </source>
</evidence>
<evidence type="ECO:0000256" key="1">
    <source>
        <dbReference type="ARBA" id="ARBA00004651"/>
    </source>
</evidence>
<sequence length="415" mass="41262">MSTDQTTVARPAGASLSGAPAAASAPRMTWQILVISAAALAVIGQLYLALPLLSAVADSTGSTVAQASWAVTAFGAAYALGFLVLGPLGPRLGYRRLIVGGTAATALFAAVTAFMPTIEAVIAARLLQGCAAAAFAPTAIAYLTRNIPAHRRPLAFTALTSSFLAAAVVAQVAAQLLAARWDWQTVFLASAAVTAVVAVAARYVLVPDRPGSTVSPAGAYRGLLRAAVQPALIPLYLVALTLLFAFVGLYAAIRLADPLGVAADDGALLALRAGGLPAIAIAPLVTPLLSRFSPVQRLALSVAFAALFLAAAGLSVPLGSVALFTLLVAGFVLATAVAAPAAMQASTVAAGENVAGAGAMYGFWLYIGSSAAAPVVAGASGLGFTALSCLFAAVLLAGAAAALLSGGRSRRAAAR</sequence>
<feature type="compositionally biased region" description="Low complexity" evidence="8">
    <location>
        <begin position="9"/>
        <end position="20"/>
    </location>
</feature>
<dbReference type="InterPro" id="IPR036259">
    <property type="entry name" value="MFS_trans_sf"/>
</dbReference>